<comment type="caution">
    <text evidence="2">The sequence shown here is derived from an EMBL/GenBank/DDBJ whole genome shotgun (WGS) entry which is preliminary data.</text>
</comment>
<evidence type="ECO:0000313" key="2">
    <source>
        <dbReference type="EMBL" id="GHB09954.1"/>
    </source>
</evidence>
<gene>
    <name evidence="2" type="ORF">GCM10009038_04560</name>
</gene>
<feature type="domain" description="Capsule biosynthesis GfcC-like C-terminal" evidence="1">
    <location>
        <begin position="163"/>
        <end position="228"/>
    </location>
</feature>
<accession>A0ABQ3DQ72</accession>
<evidence type="ECO:0000259" key="1">
    <source>
        <dbReference type="Pfam" id="PF06251"/>
    </source>
</evidence>
<dbReference type="InterPro" id="IPR010425">
    <property type="entry name" value="Caps_synth_GfcC-like_C"/>
</dbReference>
<organism evidence="2 3">
    <name type="scientific">Salinicola rhizosphaerae</name>
    <dbReference type="NCBI Taxonomy" id="1443141"/>
    <lineage>
        <taxon>Bacteria</taxon>
        <taxon>Pseudomonadati</taxon>
        <taxon>Pseudomonadota</taxon>
        <taxon>Gammaproteobacteria</taxon>
        <taxon>Oceanospirillales</taxon>
        <taxon>Halomonadaceae</taxon>
        <taxon>Salinicola</taxon>
    </lineage>
</organism>
<name>A0ABQ3DQ72_9GAMM</name>
<dbReference type="Pfam" id="PF06251">
    <property type="entry name" value="Caps_syn_GfcC_C"/>
    <property type="match status" value="1"/>
</dbReference>
<reference evidence="3" key="1">
    <citation type="journal article" date="2019" name="Int. J. Syst. Evol. Microbiol.">
        <title>The Global Catalogue of Microorganisms (GCM) 10K type strain sequencing project: providing services to taxonomists for standard genome sequencing and annotation.</title>
        <authorList>
            <consortium name="The Broad Institute Genomics Platform"/>
            <consortium name="The Broad Institute Genome Sequencing Center for Infectious Disease"/>
            <person name="Wu L."/>
            <person name="Ma J."/>
        </authorList>
    </citation>
    <scope>NUCLEOTIDE SEQUENCE [LARGE SCALE GENOMIC DNA]</scope>
    <source>
        <strain evidence="3">KCTC 32998</strain>
    </source>
</reference>
<dbReference type="Proteomes" id="UP000646745">
    <property type="component" value="Unassembled WGS sequence"/>
</dbReference>
<dbReference type="EMBL" id="BMZI01000001">
    <property type="protein sequence ID" value="GHB09954.1"/>
    <property type="molecule type" value="Genomic_DNA"/>
</dbReference>
<protein>
    <recommendedName>
        <fullName evidence="1">Capsule biosynthesis GfcC-like C-terminal domain-containing protein</fullName>
    </recommendedName>
</protein>
<evidence type="ECO:0000313" key="3">
    <source>
        <dbReference type="Proteomes" id="UP000646745"/>
    </source>
</evidence>
<sequence>MVSLLASAATFATAQSTAPTDDSEPPALFTIDIEGRQTSDTPPTLLDAWLTVEQEAPVNWSRAFVVRDELAPEERQLQRRLTAELENLSLQFRLLDHPQIAEGLVAWQSALSKLDAGRVPGRVDPTWLMAHLREVPLASQIDEMGWCQTPDWVEAWTPLGVTREPWQPAMTVDDLLAELPGTAYANADQARVITPQGDVRDIGIAAWNHQPASLTPGSRIVVDLPLDAVSARWVDSALPQFLATRVPGDECTTVDTATLYP</sequence>
<proteinExistence type="predicted"/>
<dbReference type="Gene3D" id="3.10.560.10">
    <property type="entry name" value="Outer membrane lipoprotein wza domain like"/>
    <property type="match status" value="1"/>
</dbReference>
<keyword evidence="3" id="KW-1185">Reference proteome</keyword>